<evidence type="ECO:0000313" key="12">
    <source>
        <dbReference type="Proteomes" id="UP000012174"/>
    </source>
</evidence>
<dbReference type="PROSITE" id="PS00137">
    <property type="entry name" value="SUBTILASE_HIS"/>
    <property type="match status" value="1"/>
</dbReference>
<keyword evidence="12" id="KW-1185">Reference proteome</keyword>
<dbReference type="InterPro" id="IPR022398">
    <property type="entry name" value="Peptidase_S8_His-AS"/>
</dbReference>
<dbReference type="InterPro" id="IPR023827">
    <property type="entry name" value="Peptidase_S8_Asp-AS"/>
</dbReference>
<dbReference type="SUPFAM" id="SSF54897">
    <property type="entry name" value="Protease propeptides/inhibitors"/>
    <property type="match status" value="1"/>
</dbReference>
<dbReference type="HOGENOM" id="CLU_011263_1_0_1"/>
<feature type="signal peptide" evidence="8">
    <location>
        <begin position="1"/>
        <end position="15"/>
    </location>
</feature>
<dbReference type="EMBL" id="KB706892">
    <property type="protein sequence ID" value="EMR65300.1"/>
    <property type="molecule type" value="Genomic_DNA"/>
</dbReference>
<feature type="active site" description="Charge relay system" evidence="6">
    <location>
        <position position="147"/>
    </location>
</feature>
<dbReference type="GO" id="GO:0004252">
    <property type="term" value="F:serine-type endopeptidase activity"/>
    <property type="evidence" value="ECO:0007669"/>
    <property type="project" value="UniProtKB-UniRule"/>
</dbReference>
<dbReference type="AlphaFoldDB" id="M7TF15"/>
<dbReference type="GO" id="GO:0005576">
    <property type="term" value="C:extracellular region"/>
    <property type="evidence" value="ECO:0007669"/>
    <property type="project" value="UniProtKB-ARBA"/>
</dbReference>
<evidence type="ECO:0000259" key="10">
    <source>
        <dbReference type="Pfam" id="PF05922"/>
    </source>
</evidence>
<reference evidence="12" key="1">
    <citation type="journal article" date="2013" name="Genome Announc.">
        <title>Draft genome sequence of the grapevine dieback fungus Eutypa lata UCR-EL1.</title>
        <authorList>
            <person name="Blanco-Ulate B."/>
            <person name="Rolshausen P.E."/>
            <person name="Cantu D."/>
        </authorList>
    </citation>
    <scope>NUCLEOTIDE SEQUENCE [LARGE SCALE GENOMIC DNA]</scope>
    <source>
        <strain evidence="12">UCR-EL1</strain>
    </source>
</reference>
<feature type="active site" description="Charge relay system" evidence="6">
    <location>
        <position position="332"/>
    </location>
</feature>
<proteinExistence type="inferred from homology"/>
<evidence type="ECO:0000256" key="6">
    <source>
        <dbReference type="PROSITE-ProRule" id="PRU01240"/>
    </source>
</evidence>
<dbReference type="InterPro" id="IPR000209">
    <property type="entry name" value="Peptidase_S8/S53_dom"/>
</dbReference>
<dbReference type="PRINTS" id="PR00723">
    <property type="entry name" value="SUBTILISIN"/>
</dbReference>
<dbReference type="GO" id="GO:0006508">
    <property type="term" value="P:proteolysis"/>
    <property type="evidence" value="ECO:0007669"/>
    <property type="project" value="UniProtKB-KW"/>
</dbReference>
<dbReference type="InterPro" id="IPR034193">
    <property type="entry name" value="PCSK9_ProteinaseK-like"/>
</dbReference>
<dbReference type="PROSITE" id="PS00138">
    <property type="entry name" value="SUBTILASE_SER"/>
    <property type="match status" value="1"/>
</dbReference>
<dbReference type="Pfam" id="PF00082">
    <property type="entry name" value="Peptidase_S8"/>
    <property type="match status" value="1"/>
</dbReference>
<dbReference type="CDD" id="cd04077">
    <property type="entry name" value="Peptidases_S8_PCSK9_ProteinaseK_like"/>
    <property type="match status" value="1"/>
</dbReference>
<accession>M7TF15</accession>
<evidence type="ECO:0000259" key="9">
    <source>
        <dbReference type="Pfam" id="PF00082"/>
    </source>
</evidence>
<dbReference type="PANTHER" id="PTHR43806">
    <property type="entry name" value="PEPTIDASE S8"/>
    <property type="match status" value="1"/>
</dbReference>
<dbReference type="FunFam" id="3.40.50.200:FF:000014">
    <property type="entry name" value="Proteinase K"/>
    <property type="match status" value="1"/>
</dbReference>
<evidence type="ECO:0000313" key="11">
    <source>
        <dbReference type="EMBL" id="EMR65300.1"/>
    </source>
</evidence>
<dbReference type="InterPro" id="IPR023828">
    <property type="entry name" value="Peptidase_S8_Ser-AS"/>
</dbReference>
<dbReference type="Proteomes" id="UP000012174">
    <property type="component" value="Unassembled WGS sequence"/>
</dbReference>
<dbReference type="InterPro" id="IPR036852">
    <property type="entry name" value="Peptidase_S8/S53_dom_sf"/>
</dbReference>
<keyword evidence="2 6" id="KW-0645">Protease</keyword>
<evidence type="ECO:0000256" key="2">
    <source>
        <dbReference type="ARBA" id="ARBA00022670"/>
    </source>
</evidence>
<evidence type="ECO:0000256" key="4">
    <source>
        <dbReference type="ARBA" id="ARBA00022801"/>
    </source>
</evidence>
<dbReference type="PROSITE" id="PS00136">
    <property type="entry name" value="SUBTILASE_ASP"/>
    <property type="match status" value="1"/>
</dbReference>
<keyword evidence="3 8" id="KW-0732">Signal</keyword>
<protein>
    <submittedName>
        <fullName evidence="11">Putative subtilisin-like protease pr1a protein</fullName>
    </submittedName>
</protein>
<feature type="domain" description="Inhibitor I9" evidence="10">
    <location>
        <begin position="40"/>
        <end position="105"/>
    </location>
</feature>
<dbReference type="InterPro" id="IPR015500">
    <property type="entry name" value="Peptidase_S8_subtilisin-rel"/>
</dbReference>
<dbReference type="KEGG" id="ela:UCREL1_7732"/>
<dbReference type="OMA" id="CGIDYVT"/>
<evidence type="ECO:0000256" key="3">
    <source>
        <dbReference type="ARBA" id="ARBA00022729"/>
    </source>
</evidence>
<dbReference type="Gene3D" id="3.40.50.200">
    <property type="entry name" value="Peptidase S8/S53 domain"/>
    <property type="match status" value="1"/>
</dbReference>
<evidence type="ECO:0000256" key="1">
    <source>
        <dbReference type="ARBA" id="ARBA00011073"/>
    </source>
</evidence>
<keyword evidence="4 6" id="KW-0378">Hydrolase</keyword>
<comment type="similarity">
    <text evidence="1 6 7">Belongs to the peptidase S8 family.</text>
</comment>
<dbReference type="SUPFAM" id="SSF52743">
    <property type="entry name" value="Subtilisin-like"/>
    <property type="match status" value="1"/>
</dbReference>
<dbReference type="InterPro" id="IPR010259">
    <property type="entry name" value="S8pro/Inhibitor_I9"/>
</dbReference>
<feature type="domain" description="Peptidase S8/S53" evidence="9">
    <location>
        <begin position="145"/>
        <end position="346"/>
    </location>
</feature>
<dbReference type="Pfam" id="PF05922">
    <property type="entry name" value="Inhibitor_I9"/>
    <property type="match status" value="1"/>
</dbReference>
<gene>
    <name evidence="11" type="ORF">UCREL1_7732</name>
</gene>
<evidence type="ECO:0000256" key="8">
    <source>
        <dbReference type="SAM" id="SignalP"/>
    </source>
</evidence>
<dbReference type="eggNOG" id="KOG1153">
    <property type="taxonomic scope" value="Eukaryota"/>
</dbReference>
<organism evidence="11 12">
    <name type="scientific">Eutypa lata (strain UCR-EL1)</name>
    <name type="common">Grapevine dieback disease fungus</name>
    <name type="synonym">Eutypa armeniacae</name>
    <dbReference type="NCBI Taxonomy" id="1287681"/>
    <lineage>
        <taxon>Eukaryota</taxon>
        <taxon>Fungi</taxon>
        <taxon>Dikarya</taxon>
        <taxon>Ascomycota</taxon>
        <taxon>Pezizomycotina</taxon>
        <taxon>Sordariomycetes</taxon>
        <taxon>Xylariomycetidae</taxon>
        <taxon>Xylariales</taxon>
        <taxon>Diatrypaceae</taxon>
        <taxon>Eutypa</taxon>
    </lineage>
</organism>
<sequence length="389" mass="39527">MHAALLLSLLPLALAVPAKRAQLAPLLKPRAPAEQLIADKYIVKFKEGTVSASVEDAVSILAEGADYNYGTVFKGFAGTLDASALDLLRAHPDVEFIEQDAVVSINEYVTESDAPWGLGRISHTEPGSTEYTYDSTAGAGTCSYIIDTGVEDSHPEFEGRATQLTSFASTDTDGNGHGTHVAGTIGSASYGVAKATSIYGVKVLDDSGSGTYAAVIAGIDYVASDWESRGCTAGAVANMSLGGGVSQAVNDAAANLIASGVFLAVAAGNNADDTENYSPSSEPTVCTVGATEDGDAIAYYSNFGALVDIFAPGTDVLSTWIGGSTNTISGTSMATPHITGLAAYLAGLEGFPGAQELCARIAELATADALSGIPSGTVNLIAFNGNPSG</sequence>
<dbReference type="InterPro" id="IPR050131">
    <property type="entry name" value="Peptidase_S8_subtilisin-like"/>
</dbReference>
<feature type="active site" description="Charge relay system" evidence="6">
    <location>
        <position position="177"/>
    </location>
</feature>
<dbReference type="PROSITE" id="PS51892">
    <property type="entry name" value="SUBTILASE"/>
    <property type="match status" value="1"/>
</dbReference>
<dbReference type="OrthoDB" id="206201at2759"/>
<evidence type="ECO:0000256" key="5">
    <source>
        <dbReference type="ARBA" id="ARBA00022825"/>
    </source>
</evidence>
<feature type="chain" id="PRO_5012836316" evidence="8">
    <location>
        <begin position="16"/>
        <end position="389"/>
    </location>
</feature>
<keyword evidence="5 6" id="KW-0720">Serine protease</keyword>
<dbReference type="Gene3D" id="3.30.70.80">
    <property type="entry name" value="Peptidase S8 propeptide/proteinase inhibitor I9"/>
    <property type="match status" value="1"/>
</dbReference>
<evidence type="ECO:0000256" key="7">
    <source>
        <dbReference type="RuleBase" id="RU003355"/>
    </source>
</evidence>
<dbReference type="InterPro" id="IPR037045">
    <property type="entry name" value="S8pro/Inhibitor_I9_sf"/>
</dbReference>
<name>M7TF15_EUTLA</name>
<dbReference type="PANTHER" id="PTHR43806:SF58">
    <property type="entry name" value="ALKALINE PROTEASE 1-RELATED"/>
    <property type="match status" value="1"/>
</dbReference>